<dbReference type="GO" id="GO:0000014">
    <property type="term" value="F:single-stranded DNA endodeoxyribonuclease activity"/>
    <property type="evidence" value="ECO:0007669"/>
    <property type="project" value="TreeGrafter"/>
</dbReference>
<dbReference type="GO" id="GO:0042138">
    <property type="term" value="P:meiotic DNA double-strand break formation"/>
    <property type="evidence" value="ECO:0007669"/>
    <property type="project" value="TreeGrafter"/>
</dbReference>
<feature type="domain" description="Mre11 DNA-binding" evidence="21">
    <location>
        <begin position="291"/>
        <end position="467"/>
    </location>
</feature>
<evidence type="ECO:0000256" key="15">
    <source>
        <dbReference type="ARBA" id="ARBA00023254"/>
    </source>
</evidence>
<dbReference type="GO" id="GO:0031573">
    <property type="term" value="P:mitotic intra-S DNA damage checkpoint signaling"/>
    <property type="evidence" value="ECO:0007669"/>
    <property type="project" value="TreeGrafter"/>
</dbReference>
<evidence type="ECO:0000256" key="2">
    <source>
        <dbReference type="ARBA" id="ARBA00004123"/>
    </source>
</evidence>
<evidence type="ECO:0000259" key="21">
    <source>
        <dbReference type="SMART" id="SM01347"/>
    </source>
</evidence>
<dbReference type="GO" id="GO:0030870">
    <property type="term" value="C:Mre11 complex"/>
    <property type="evidence" value="ECO:0007669"/>
    <property type="project" value="UniProtKB-UniRule"/>
</dbReference>
<dbReference type="SUPFAM" id="SSF56300">
    <property type="entry name" value="Metallo-dependent phosphatases"/>
    <property type="match status" value="1"/>
</dbReference>
<dbReference type="STRING" id="1230905.A0A1G4INH8"/>
<protein>
    <recommendedName>
        <fullName evidence="16">Double-strand break repair protein</fullName>
    </recommendedName>
</protein>
<dbReference type="CDD" id="cd00840">
    <property type="entry name" value="MPP_Mre11_N"/>
    <property type="match status" value="1"/>
</dbReference>
<keyword evidence="10 16" id="KW-0378">Hydrolase</keyword>
<evidence type="ECO:0000256" key="1">
    <source>
        <dbReference type="ARBA" id="ARBA00001936"/>
    </source>
</evidence>
<keyword evidence="7" id="KW-0479">Metal-binding</keyword>
<accession>A0A1G4INH8</accession>
<keyword evidence="14 16" id="KW-0539">Nucleus</keyword>
<dbReference type="InterPro" id="IPR004843">
    <property type="entry name" value="Calcineurin-like_PHP"/>
</dbReference>
<feature type="compositionally biased region" description="Basic and acidic residues" evidence="20">
    <location>
        <begin position="582"/>
        <end position="591"/>
    </location>
</feature>
<evidence type="ECO:0000256" key="3">
    <source>
        <dbReference type="ARBA" id="ARBA00004286"/>
    </source>
</evidence>
<keyword evidence="6 16" id="KW-0540">Nuclease</keyword>
<dbReference type="PANTHER" id="PTHR10139:SF1">
    <property type="entry name" value="DOUBLE-STRAND BREAK REPAIR PROTEIN MRE11"/>
    <property type="match status" value="1"/>
</dbReference>
<feature type="active site" description="Proton donor" evidence="17">
    <location>
        <position position="125"/>
    </location>
</feature>
<evidence type="ECO:0000256" key="11">
    <source>
        <dbReference type="ARBA" id="ARBA00022839"/>
    </source>
</evidence>
<dbReference type="GO" id="GO:0008296">
    <property type="term" value="F:3'-5'-DNA exonuclease activity"/>
    <property type="evidence" value="ECO:0007669"/>
    <property type="project" value="InterPro"/>
</dbReference>
<name>A0A1G4INH8_9SACH</name>
<dbReference type="NCBIfam" id="TIGR00583">
    <property type="entry name" value="mre11"/>
    <property type="match status" value="1"/>
</dbReference>
<dbReference type="Pfam" id="PF00149">
    <property type="entry name" value="Metallophos"/>
    <property type="match status" value="1"/>
</dbReference>
<evidence type="ECO:0000256" key="10">
    <source>
        <dbReference type="ARBA" id="ARBA00022801"/>
    </source>
</evidence>
<dbReference type="InterPro" id="IPR003701">
    <property type="entry name" value="Mre11"/>
</dbReference>
<evidence type="ECO:0000313" key="23">
    <source>
        <dbReference type="Proteomes" id="UP000191024"/>
    </source>
</evidence>
<keyword evidence="23" id="KW-1185">Reference proteome</keyword>
<dbReference type="GO" id="GO:0006303">
    <property type="term" value="P:double-strand break repair via nonhomologous end joining"/>
    <property type="evidence" value="ECO:0007669"/>
    <property type="project" value="TreeGrafter"/>
</dbReference>
<keyword evidence="8 16" id="KW-0255">Endonuclease</keyword>
<evidence type="ECO:0000256" key="6">
    <source>
        <dbReference type="ARBA" id="ARBA00022722"/>
    </source>
</evidence>
<evidence type="ECO:0000256" key="13">
    <source>
        <dbReference type="ARBA" id="ARBA00023211"/>
    </source>
</evidence>
<evidence type="ECO:0000313" key="22">
    <source>
        <dbReference type="EMBL" id="SCU78244.1"/>
    </source>
</evidence>
<dbReference type="Pfam" id="PF04152">
    <property type="entry name" value="Mre11_DNA_bind"/>
    <property type="match status" value="1"/>
</dbReference>
<comment type="similarity">
    <text evidence="4 16 18">Belongs to the MRE11/RAD32 family.</text>
</comment>
<keyword evidence="13 16" id="KW-0464">Manganese</keyword>
<evidence type="ECO:0000256" key="17">
    <source>
        <dbReference type="PIRSR" id="PIRSR000882-1"/>
    </source>
</evidence>
<reference evidence="22 23" key="1">
    <citation type="submission" date="2016-03" db="EMBL/GenBank/DDBJ databases">
        <authorList>
            <person name="Devillers H."/>
        </authorList>
    </citation>
    <scope>NUCLEOTIDE SEQUENCE [LARGE SCALE GENOMIC DNA]</scope>
    <source>
        <strain evidence="22">CBS 11717</strain>
    </source>
</reference>
<evidence type="ECO:0000256" key="8">
    <source>
        <dbReference type="ARBA" id="ARBA00022759"/>
    </source>
</evidence>
<evidence type="ECO:0000256" key="14">
    <source>
        <dbReference type="ARBA" id="ARBA00023242"/>
    </source>
</evidence>
<dbReference type="Proteomes" id="UP000191024">
    <property type="component" value="Chromosome A"/>
</dbReference>
<dbReference type="GO" id="GO:0097552">
    <property type="term" value="P:mitochondrial double-strand break repair via homologous recombination"/>
    <property type="evidence" value="ECO:0007669"/>
    <property type="project" value="TreeGrafter"/>
</dbReference>
<keyword evidence="15 16" id="KW-0469">Meiosis</keyword>
<proteinExistence type="inferred from homology"/>
<dbReference type="Gene3D" id="3.60.21.10">
    <property type="match status" value="1"/>
</dbReference>
<keyword evidence="19" id="KW-0175">Coiled coil</keyword>
<dbReference type="PANTHER" id="PTHR10139">
    <property type="entry name" value="DOUBLE-STRAND BREAK REPAIR PROTEIN MRE11"/>
    <property type="match status" value="1"/>
</dbReference>
<comment type="cofactor">
    <cofactor evidence="1 16">
        <name>Mn(2+)</name>
        <dbReference type="ChEBI" id="CHEBI:29035"/>
    </cofactor>
</comment>
<dbReference type="Gene3D" id="3.30.110.110">
    <property type="entry name" value="Mre11, capping domain"/>
    <property type="match status" value="1"/>
</dbReference>
<evidence type="ECO:0000256" key="18">
    <source>
        <dbReference type="RuleBase" id="RU003447"/>
    </source>
</evidence>
<evidence type="ECO:0000256" key="9">
    <source>
        <dbReference type="ARBA" id="ARBA00022763"/>
    </source>
</evidence>
<evidence type="ECO:0000256" key="12">
    <source>
        <dbReference type="ARBA" id="ARBA00023204"/>
    </source>
</evidence>
<dbReference type="InterPro" id="IPR007281">
    <property type="entry name" value="Mre11_DNA-bd"/>
</dbReference>
<organism evidence="22 23">
    <name type="scientific">Lachancea mirantina</name>
    <dbReference type="NCBI Taxonomy" id="1230905"/>
    <lineage>
        <taxon>Eukaryota</taxon>
        <taxon>Fungi</taxon>
        <taxon>Dikarya</taxon>
        <taxon>Ascomycota</taxon>
        <taxon>Saccharomycotina</taxon>
        <taxon>Saccharomycetes</taxon>
        <taxon>Saccharomycetales</taxon>
        <taxon>Saccharomycetaceae</taxon>
        <taxon>Lachancea</taxon>
    </lineage>
</organism>
<evidence type="ECO:0000256" key="4">
    <source>
        <dbReference type="ARBA" id="ARBA00009028"/>
    </source>
</evidence>
<dbReference type="GO" id="GO:0030145">
    <property type="term" value="F:manganese ion binding"/>
    <property type="evidence" value="ECO:0007669"/>
    <property type="project" value="UniProtKB-UniRule"/>
</dbReference>
<dbReference type="SMART" id="SM01347">
    <property type="entry name" value="Mre11_DNA_bind"/>
    <property type="match status" value="1"/>
</dbReference>
<keyword evidence="9 16" id="KW-0227">DNA damage</keyword>
<keyword evidence="5" id="KW-0158">Chromosome</keyword>
<dbReference type="OrthoDB" id="30417at2759"/>
<dbReference type="GO" id="GO:0000724">
    <property type="term" value="P:double-strand break repair via homologous recombination"/>
    <property type="evidence" value="ECO:0007669"/>
    <property type="project" value="TreeGrafter"/>
</dbReference>
<feature type="coiled-coil region" evidence="19">
    <location>
        <begin position="330"/>
        <end position="357"/>
    </location>
</feature>
<evidence type="ECO:0000256" key="5">
    <source>
        <dbReference type="ARBA" id="ARBA00022454"/>
    </source>
</evidence>
<dbReference type="InterPro" id="IPR029052">
    <property type="entry name" value="Metallo-depent_PP-like"/>
</dbReference>
<dbReference type="PIRSF" id="PIRSF000882">
    <property type="entry name" value="DSB_repair_MRE11"/>
    <property type="match status" value="1"/>
</dbReference>
<evidence type="ECO:0000256" key="19">
    <source>
        <dbReference type="SAM" id="Coils"/>
    </source>
</evidence>
<comment type="subcellular location">
    <subcellularLocation>
        <location evidence="3">Chromosome</location>
    </subcellularLocation>
    <subcellularLocation>
        <location evidence="2 16">Nucleus</location>
    </subcellularLocation>
</comment>
<dbReference type="GO" id="GO:0035861">
    <property type="term" value="C:site of double-strand break"/>
    <property type="evidence" value="ECO:0007669"/>
    <property type="project" value="TreeGrafter"/>
</dbReference>
<keyword evidence="12 16" id="KW-0234">DNA repair</keyword>
<evidence type="ECO:0000256" key="16">
    <source>
        <dbReference type="PIRNR" id="PIRNR000882"/>
    </source>
</evidence>
<dbReference type="AlphaFoldDB" id="A0A1G4INH8"/>
<dbReference type="FunFam" id="3.60.21.10:FF:000011">
    <property type="entry name" value="Double-strand break repair protein"/>
    <property type="match status" value="1"/>
</dbReference>
<feature type="compositionally biased region" description="Low complexity" evidence="20">
    <location>
        <begin position="527"/>
        <end position="536"/>
    </location>
</feature>
<evidence type="ECO:0000256" key="20">
    <source>
        <dbReference type="SAM" id="MobiDB-lite"/>
    </source>
</evidence>
<dbReference type="InterPro" id="IPR038487">
    <property type="entry name" value="Mre11_capping_dom"/>
</dbReference>
<dbReference type="GO" id="GO:0007095">
    <property type="term" value="P:mitotic G2 DNA damage checkpoint signaling"/>
    <property type="evidence" value="ECO:0007669"/>
    <property type="project" value="TreeGrafter"/>
</dbReference>
<gene>
    <name evidence="22" type="ORF">LAMI_0A03950G</name>
</gene>
<comment type="function">
    <text evidence="16">Core component of the MRN complex, which plays a central role in double-strand break (DSB) repair, DNA recombination, maintenance of telomere integrity and meiosis. The MRN complex is involved in the repair of DNA double-strand breaks (DSBs) via homologous recombination (HR), an error-free mechanism which primarily occurs during S and G2 phases. The complex (1) mediates the end resection of damaged DNA, which generates proper single-stranded DNA, a key initial steps in HR, and is (2) required for the recruitment of other repair factors and efficient activation of ATM and ATR upon DNA damage. Within the MRN complex, MRE11 possesses both single-strand endonuclease activity and double-strand-specific 3'-5' exonuclease activity. MRE11 first endonucleolytically cleaves the 5' strand at DNA DSB ends to prevent non-homologous end joining (NHEJ) and licence HR. It then generates a single-stranded DNA gap via 3' to 5' exonucleolytic degradation, which is required for single-strand invasion and recombination.</text>
</comment>
<dbReference type="EMBL" id="LT598462">
    <property type="protein sequence ID" value="SCU78244.1"/>
    <property type="molecule type" value="Genomic_DNA"/>
</dbReference>
<sequence length="648" mass="73308">MEPYPGPNAIRILITSDNHVGYNETDPIQGDDSWKTFEEIATMAKTYNVDMILQGGDLFHTNKPSKKSMYQVMKSLRLACMGEKPCELELLSDPRVALQGDFDHINYEDPNFNVSIPVFCISGNHDDASGDALLSPMDILQVSGLVNHVGKVMESDKIEVSPLLFQKGVTKLALYGLASVRDERLFRTFKEGHVKFNVPEGDMAEWFNIICVHQNHTGHTNTAFLPEQFLPDFLDLVVWGHEHECIPNFTHNPLKNFDVLQPGSSIATSLCDAESRPKNAFILEYESGATPRLHVIPLKTVRPFVMKEISLKEIIGLKPHDRESITKYLIREVESMIEEANRSISETEAEFQMQQDERRLDRTLPLVRLRVDYSAKGGDTDLDYQVENPRRFSNRFVGRVANTHNVVQFYKRRKQTATRKRDSNDIESLVQERDADKTVQTLISDLMTSMSLSLLPEVGLNEAVSRFVDKDEKGALKEFIDSEVDNEVKLLASNDQIANTEDLQDLKKLVKQLRSTNPQNTPPLEMQAAEQAAADAVSRSTPLDQEETPPFSSKPPTKRKTSTSQKKSLVSPLIVESDEDILSDHNDKFNDAFETQRNSPKQIALEDSAPKKKGRRRRFNEPKAPRETTTTKTPKTDILNSLLARKRG</sequence>
<feature type="region of interest" description="Disordered" evidence="20">
    <location>
        <begin position="515"/>
        <end position="648"/>
    </location>
</feature>
<dbReference type="InterPro" id="IPR041796">
    <property type="entry name" value="Mre11_N"/>
</dbReference>
<keyword evidence="11 16" id="KW-0269">Exonuclease</keyword>
<evidence type="ECO:0000256" key="7">
    <source>
        <dbReference type="ARBA" id="ARBA00022723"/>
    </source>
</evidence>
<dbReference type="GO" id="GO:0000723">
    <property type="term" value="P:telomere maintenance"/>
    <property type="evidence" value="ECO:0007669"/>
    <property type="project" value="TreeGrafter"/>
</dbReference>